<evidence type="ECO:0000256" key="6">
    <source>
        <dbReference type="ARBA" id="ARBA00023136"/>
    </source>
</evidence>
<protein>
    <recommendedName>
        <fullName evidence="10">TIGR00374 family protein</fullName>
    </recommendedName>
</protein>
<feature type="transmembrane region" description="Helical" evidence="7">
    <location>
        <begin position="222"/>
        <end position="245"/>
    </location>
</feature>
<feature type="transmembrane region" description="Helical" evidence="7">
    <location>
        <begin position="307"/>
        <end position="323"/>
    </location>
</feature>
<dbReference type="AlphaFoldDB" id="A0A1I3L883"/>
<dbReference type="GeneID" id="14207496"/>
<dbReference type="RefSeq" id="WP_005580176.1">
    <property type="nucleotide sequence ID" value="NZ_FORO01000006.1"/>
</dbReference>
<dbReference type="GO" id="GO:0005886">
    <property type="term" value="C:plasma membrane"/>
    <property type="evidence" value="ECO:0007669"/>
    <property type="project" value="UniProtKB-SubCell"/>
</dbReference>
<keyword evidence="5 7" id="KW-1133">Transmembrane helix</keyword>
<evidence type="ECO:0008006" key="10">
    <source>
        <dbReference type="Google" id="ProtNLM"/>
    </source>
</evidence>
<dbReference type="PANTHER" id="PTHR39087:SF2">
    <property type="entry name" value="UPF0104 MEMBRANE PROTEIN MJ1595"/>
    <property type="match status" value="1"/>
</dbReference>
<dbReference type="InterPro" id="IPR022791">
    <property type="entry name" value="L-PG_synthase/AglD"/>
</dbReference>
<evidence type="ECO:0000256" key="7">
    <source>
        <dbReference type="SAM" id="Phobius"/>
    </source>
</evidence>
<reference evidence="8 9" key="1">
    <citation type="submission" date="2016-10" db="EMBL/GenBank/DDBJ databases">
        <authorList>
            <person name="de Groot N.N."/>
        </authorList>
    </citation>
    <scope>NUCLEOTIDE SEQUENCE [LARGE SCALE GENOMIC DNA]</scope>
    <source>
        <strain evidence="8 9">SP2</strain>
    </source>
</reference>
<evidence type="ECO:0000256" key="2">
    <source>
        <dbReference type="ARBA" id="ARBA00011061"/>
    </source>
</evidence>
<evidence type="ECO:0000256" key="4">
    <source>
        <dbReference type="ARBA" id="ARBA00022692"/>
    </source>
</evidence>
<evidence type="ECO:0000313" key="8">
    <source>
        <dbReference type="EMBL" id="SFI81012.1"/>
    </source>
</evidence>
<evidence type="ECO:0000256" key="1">
    <source>
        <dbReference type="ARBA" id="ARBA00004651"/>
    </source>
</evidence>
<evidence type="ECO:0000256" key="5">
    <source>
        <dbReference type="ARBA" id="ARBA00022989"/>
    </source>
</evidence>
<comment type="subcellular location">
    <subcellularLocation>
        <location evidence="1">Cell membrane</location>
        <topology evidence="1">Multi-pass membrane protein</topology>
    </subcellularLocation>
</comment>
<feature type="transmembrane region" description="Helical" evidence="7">
    <location>
        <begin position="149"/>
        <end position="171"/>
    </location>
</feature>
<name>A0A1I3L883_9EURY</name>
<dbReference type="OrthoDB" id="351177at2157"/>
<keyword evidence="6 7" id="KW-0472">Membrane</keyword>
<evidence type="ECO:0000256" key="3">
    <source>
        <dbReference type="ARBA" id="ARBA00022475"/>
    </source>
</evidence>
<dbReference type="EMBL" id="FORO01000006">
    <property type="protein sequence ID" value="SFI81012.1"/>
    <property type="molecule type" value="Genomic_DNA"/>
</dbReference>
<dbReference type="NCBIfam" id="TIGR00374">
    <property type="entry name" value="flippase-like domain"/>
    <property type="match status" value="2"/>
</dbReference>
<sequence length="344" mass="36422">MKRNVALWALGCGVLVLLVVAAGWSELRAGVAHAQGRIMVGLLALQVLTLGLIAYQWQFVLRRADVDLHYREVLAVTLAGGFVESVTPSSKLGGEAAKVYLFRRLSGAEYGTLSSALLVHKFVSLLPFFGLCLLFATVGLLRLELALPSSALLAIGATGALAGIVGGTLVLMRTEQFPGTLPGFGRIDLPTWVGQRVGDAIAFARDAVVGATTVLSPWERRWLYGISLVVWGLYPIKIYVVALMLGLDVSLFLATIGTGLAYLASIVPFSPGGLGSFEGVLAGVFVAGGTTFADGMAVSVLSRLVTFWFPLVVSALATAWLLGSDYRLSPDDLGLPSLSDRLRK</sequence>
<keyword evidence="3" id="KW-1003">Cell membrane</keyword>
<organism evidence="8 9">
    <name type="scientific">Natronobacterium gregoryi</name>
    <dbReference type="NCBI Taxonomy" id="44930"/>
    <lineage>
        <taxon>Archaea</taxon>
        <taxon>Methanobacteriati</taxon>
        <taxon>Methanobacteriota</taxon>
        <taxon>Stenosarchaea group</taxon>
        <taxon>Halobacteria</taxon>
        <taxon>Halobacteriales</taxon>
        <taxon>Natrialbaceae</taxon>
        <taxon>Natronobacterium</taxon>
    </lineage>
</organism>
<dbReference type="PANTHER" id="PTHR39087">
    <property type="entry name" value="UPF0104 MEMBRANE PROTEIN MJ1595"/>
    <property type="match status" value="1"/>
</dbReference>
<evidence type="ECO:0000313" key="9">
    <source>
        <dbReference type="Proteomes" id="UP000182829"/>
    </source>
</evidence>
<keyword evidence="4 7" id="KW-0812">Transmembrane</keyword>
<comment type="similarity">
    <text evidence="2">Belongs to the UPF0104 family.</text>
</comment>
<accession>A0A1I3L883</accession>
<dbReference type="Pfam" id="PF03706">
    <property type="entry name" value="LPG_synthase_TM"/>
    <property type="match status" value="1"/>
</dbReference>
<proteinExistence type="inferred from homology"/>
<feature type="transmembrane region" description="Helical" evidence="7">
    <location>
        <begin position="38"/>
        <end position="55"/>
    </location>
</feature>
<gene>
    <name evidence="8" type="ORF">SAMN05443661_10653</name>
</gene>
<feature type="transmembrane region" description="Helical" evidence="7">
    <location>
        <begin position="122"/>
        <end position="143"/>
    </location>
</feature>
<dbReference type="Proteomes" id="UP000182829">
    <property type="component" value="Unassembled WGS sequence"/>
</dbReference>